<feature type="compositionally biased region" description="Basic and acidic residues" evidence="1">
    <location>
        <begin position="459"/>
        <end position="470"/>
    </location>
</feature>
<evidence type="ECO:0000313" key="2">
    <source>
        <dbReference type="EMBL" id="EFY07088.1"/>
    </source>
</evidence>
<accession>E8LK91</accession>
<comment type="caution">
    <text evidence="2">The sequence shown here is derived from an EMBL/GenBank/DDBJ whole genome shotgun (WGS) entry which is preliminary data.</text>
</comment>
<gene>
    <name evidence="2" type="ORF">HMPREF9444_01128</name>
</gene>
<keyword evidence="3" id="KW-1185">Reference proteome</keyword>
<reference evidence="2 3" key="1">
    <citation type="submission" date="2011-01" db="EMBL/GenBank/DDBJ databases">
        <authorList>
            <person name="Weinstock G."/>
            <person name="Sodergren E."/>
            <person name="Clifton S."/>
            <person name="Fulton L."/>
            <person name="Fulton B."/>
            <person name="Courtney L."/>
            <person name="Fronick C."/>
            <person name="Harrison M."/>
            <person name="Strong C."/>
            <person name="Farmer C."/>
            <person name="Delahaunty K."/>
            <person name="Markovic C."/>
            <person name="Hall O."/>
            <person name="Minx P."/>
            <person name="Tomlinson C."/>
            <person name="Mitreva M."/>
            <person name="Hou S."/>
            <person name="Chen J."/>
            <person name="Wollam A."/>
            <person name="Pepin K.H."/>
            <person name="Johnson M."/>
            <person name="Bhonagiri V."/>
            <person name="Zhang X."/>
            <person name="Suruliraj S."/>
            <person name="Warren W."/>
            <person name="Chinwalla A."/>
            <person name="Mardis E.R."/>
            <person name="Wilson R.K."/>
        </authorList>
    </citation>
    <scope>NUCLEOTIDE SEQUENCE [LARGE SCALE GENOMIC DNA]</scope>
    <source>
        <strain evidence="3">DSM 22608 / JCM 16073 / KCTC 15190 / YIT 12066</strain>
    </source>
</reference>
<dbReference type="HOGENOM" id="CLU_396861_0_0_6"/>
<evidence type="ECO:0000313" key="3">
    <source>
        <dbReference type="Proteomes" id="UP000018458"/>
    </source>
</evidence>
<feature type="region of interest" description="Disordered" evidence="1">
    <location>
        <begin position="459"/>
        <end position="484"/>
    </location>
</feature>
<name>E8LK91_SUCHY</name>
<organism evidence="2 3">
    <name type="scientific">Succinatimonas hippei (strain DSM 22608 / JCM 16073 / KCTC 15190 / YIT 12066)</name>
    <dbReference type="NCBI Taxonomy" id="762983"/>
    <lineage>
        <taxon>Bacteria</taxon>
        <taxon>Pseudomonadati</taxon>
        <taxon>Pseudomonadota</taxon>
        <taxon>Gammaproteobacteria</taxon>
        <taxon>Aeromonadales</taxon>
        <taxon>Succinivibrionaceae</taxon>
        <taxon>Succinatimonas</taxon>
    </lineage>
</organism>
<dbReference type="Proteomes" id="UP000018458">
    <property type="component" value="Unassembled WGS sequence"/>
</dbReference>
<protein>
    <submittedName>
        <fullName evidence="2">Uncharacterized protein</fullName>
    </submittedName>
</protein>
<proteinExistence type="predicted"/>
<dbReference type="STRING" id="762983.HMPREF9444_01128"/>
<sequence length="694" mass="76599">MTERVFSDSSLLQQIDNLSSRELSQEEFSALTDVNNKGGKVSLDDEGKIFVIRPEARRHNSFVRFFVGLFKGHDAKIAYQREQRALDRLEDFKQNAEFCSALQTVVAKYVMKNIASSNLGDMNSKFEYSRVVWGNLSRIVQPESEIKTGDVQKALDSSRLMTDTRISRAVILSSCKSQVGFDNIYFHGKTMGPREFVLMQKMEAEHQRELQAAQNAAPGTQEPAVKDGAQLLQWAEKQLTSEESVITGLNSYIMSNPDSVELFLDRQDIDRMCELLADPKGLKGDKGEEYSNLLGKVAVNFYQKVAEVAQQRIEQGDDPKDVATSVATMLSICGRSQSPADFVQNIQAAMAVTPPAVTDGQNPNDVNELQTRAAVRTASLQPEVSAQTAINKIKQLAQSFKVSVPIDDKTASRIVNFCEKMRVMPEFFMKSVAELSELLAEINTTGPSQINEKISELAEKVRESAKESKKATHPNEPNYVPSPEAQDYSTTLKCAMVFLGFTAGAQSLQRLFRLSDCLENASSLLFGVASEDSKSDAYQAACSVAGGQLVPLCSAVKDAQVNILGNAPVLNEHETFESMSVQERELTVSLVSKLYLQTREANNLISLCRTGLAENELRIFEEEITQIPNNLRRVSSAEFENLSITEADTAKSTMPSNISTAGEQSAYVDALEFDSVIAKAIKDARDKAIFVVRG</sequence>
<evidence type="ECO:0000256" key="1">
    <source>
        <dbReference type="SAM" id="MobiDB-lite"/>
    </source>
</evidence>
<dbReference type="EMBL" id="AEVO01000052">
    <property type="protein sequence ID" value="EFY07088.1"/>
    <property type="molecule type" value="Genomic_DNA"/>
</dbReference>
<dbReference type="AlphaFoldDB" id="E8LK91"/>
<dbReference type="RefSeq" id="WP_009143329.1">
    <property type="nucleotide sequence ID" value="NZ_GL830989.1"/>
</dbReference>